<comment type="caution">
    <text evidence="2">The sequence shown here is derived from an EMBL/GenBank/DDBJ whole genome shotgun (WGS) entry which is preliminary data.</text>
</comment>
<protein>
    <submittedName>
        <fullName evidence="2">Uncharacterized protein</fullName>
    </submittedName>
</protein>
<gene>
    <name evidence="2" type="ORF">ACCI49_07395</name>
</gene>
<evidence type="ECO:0000256" key="1">
    <source>
        <dbReference type="SAM" id="MobiDB-lite"/>
    </source>
</evidence>
<proteinExistence type="predicted"/>
<accession>A0ABV4NX98</accession>
<reference evidence="2 3" key="1">
    <citation type="submission" date="2024-08" db="EMBL/GenBank/DDBJ databases">
        <authorList>
            <person name="Ishaq N."/>
        </authorList>
    </citation>
    <scope>NUCLEOTIDE SEQUENCE [LARGE SCALE GENOMIC DNA]</scope>
    <source>
        <strain evidence="2 3">DSM 18651</strain>
    </source>
</reference>
<keyword evidence="3" id="KW-1185">Reference proteome</keyword>
<dbReference type="Proteomes" id="UP001569428">
    <property type="component" value="Unassembled WGS sequence"/>
</dbReference>
<feature type="compositionally biased region" description="Polar residues" evidence="1">
    <location>
        <begin position="1"/>
        <end position="16"/>
    </location>
</feature>
<dbReference type="RefSeq" id="WP_371838316.1">
    <property type="nucleotide sequence ID" value="NZ_JBGMEK010000011.1"/>
</dbReference>
<evidence type="ECO:0000313" key="2">
    <source>
        <dbReference type="EMBL" id="MFA0810743.1"/>
    </source>
</evidence>
<name>A0ABV4NX98_9GAMM</name>
<evidence type="ECO:0000313" key="3">
    <source>
        <dbReference type="Proteomes" id="UP001569428"/>
    </source>
</evidence>
<dbReference type="EMBL" id="JBGMEK010000011">
    <property type="protein sequence ID" value="MFA0810743.1"/>
    <property type="molecule type" value="Genomic_DNA"/>
</dbReference>
<organism evidence="2 3">
    <name type="scientific">Microbulbifer epialgicus</name>
    <dbReference type="NCBI Taxonomy" id="393907"/>
    <lineage>
        <taxon>Bacteria</taxon>
        <taxon>Pseudomonadati</taxon>
        <taxon>Pseudomonadota</taxon>
        <taxon>Gammaproteobacteria</taxon>
        <taxon>Cellvibrionales</taxon>
        <taxon>Microbulbiferaceae</taxon>
        <taxon>Microbulbifer</taxon>
    </lineage>
</organism>
<sequence>MNSTSIKEFSSVTTPKGSAELDNGEKNLRIKEWEKALINASDSRSNFTEVQTKALPSELRRDEILSSNEVISKTLRNSNEIHRHIAIGNYQAIGQNVHDQLRSIESPVDKLKSGPSIFNTQVAAINTQGYYKSVMTEKNLTRAIANSLPERTKVQLVTGSGGVEIRIRDYHGNVDEIKHVVFQSSKKLKLMINRLVINGSVVKGLEY</sequence>
<feature type="region of interest" description="Disordered" evidence="1">
    <location>
        <begin position="1"/>
        <end position="23"/>
    </location>
</feature>